<proteinExistence type="predicted"/>
<accession>A0ABQ0AQ41</accession>
<dbReference type="PROSITE" id="PS51032">
    <property type="entry name" value="AP2_ERF"/>
    <property type="match status" value="1"/>
</dbReference>
<keyword evidence="6" id="KW-1185">Reference proteome</keyword>
<protein>
    <recommendedName>
        <fullName evidence="4">AP2/ERF domain-containing protein</fullName>
    </recommendedName>
</protein>
<dbReference type="Gene3D" id="3.30.730.10">
    <property type="entry name" value="AP2/ERF domain"/>
    <property type="match status" value="1"/>
</dbReference>
<dbReference type="SMART" id="SM00380">
    <property type="entry name" value="AP2"/>
    <property type="match status" value="1"/>
</dbReference>
<evidence type="ECO:0000256" key="3">
    <source>
        <dbReference type="ARBA" id="ARBA00023163"/>
    </source>
</evidence>
<reference evidence="5 6" key="1">
    <citation type="submission" date="2024-04" db="EMBL/GenBank/DDBJ databases">
        <title>Draft genome sequence of Pseudophaeobacter arcticus NBRC 116598.</title>
        <authorList>
            <person name="Miyakawa T."/>
            <person name="Kusuya Y."/>
            <person name="Miura T."/>
        </authorList>
    </citation>
    <scope>NUCLEOTIDE SEQUENCE [LARGE SCALE GENOMIC DNA]</scope>
    <source>
        <strain evidence="5 6">SU-CL00105</strain>
    </source>
</reference>
<sequence length="253" mass="28422">MTNIDTAAQTFQGIPVQVWQEAYRYDPDTGTLRWREDRPEGHFATAVGFKRWRTQSAGKVATSVDGRGYWLVRLSYQGSKQIKAKAHRLAWLLHHGAVPAKEMQIDHVNGDKVDNRISNLRLVSRAENQRAFKRPQGGSSVYRGVCWNKQKRRWVANIKHNGTQTRLGYFDNEHAAALAYNIAAEALGYAEEAGNMIDPVHLADAIVSLRMAQSKLSEASRESWATKLTLRFQRFAQSGVVFTPKAKAIAEAA</sequence>
<dbReference type="Pfam" id="PF13392">
    <property type="entry name" value="HNH_3"/>
    <property type="match status" value="1"/>
</dbReference>
<dbReference type="InterPro" id="IPR001471">
    <property type="entry name" value="AP2/ERF_dom"/>
</dbReference>
<dbReference type="InterPro" id="IPR016177">
    <property type="entry name" value="DNA-bd_dom_sf"/>
</dbReference>
<comment type="caution">
    <text evidence="5">The sequence shown here is derived from an EMBL/GenBank/DDBJ whole genome shotgun (WGS) entry which is preliminary data.</text>
</comment>
<dbReference type="Gene3D" id="3.90.75.20">
    <property type="match status" value="1"/>
</dbReference>
<dbReference type="InterPro" id="IPR044925">
    <property type="entry name" value="His-Me_finger_sf"/>
</dbReference>
<keyword evidence="2" id="KW-0238">DNA-binding</keyword>
<dbReference type="Proteomes" id="UP001441944">
    <property type="component" value="Unassembled WGS sequence"/>
</dbReference>
<keyword evidence="3" id="KW-0804">Transcription</keyword>
<gene>
    <name evidence="5" type="ORF">NBRC116598_33140</name>
</gene>
<dbReference type="SUPFAM" id="SSF54060">
    <property type="entry name" value="His-Me finger endonucleases"/>
    <property type="match status" value="1"/>
</dbReference>
<dbReference type="RefSeq" id="WP_353401650.1">
    <property type="nucleotide sequence ID" value="NZ_BAABWU010000015.1"/>
</dbReference>
<evidence type="ECO:0000256" key="2">
    <source>
        <dbReference type="ARBA" id="ARBA00023125"/>
    </source>
</evidence>
<evidence type="ECO:0000313" key="5">
    <source>
        <dbReference type="EMBL" id="GAA6197869.1"/>
    </source>
</evidence>
<organism evidence="5 6">
    <name type="scientific">Pseudophaeobacter arcticus</name>
    <dbReference type="NCBI Taxonomy" id="385492"/>
    <lineage>
        <taxon>Bacteria</taxon>
        <taxon>Pseudomonadati</taxon>
        <taxon>Pseudomonadota</taxon>
        <taxon>Alphaproteobacteria</taxon>
        <taxon>Rhodobacterales</taxon>
        <taxon>Paracoccaceae</taxon>
        <taxon>Pseudophaeobacter</taxon>
    </lineage>
</organism>
<evidence type="ECO:0000259" key="4">
    <source>
        <dbReference type="PROSITE" id="PS51032"/>
    </source>
</evidence>
<feature type="domain" description="AP2/ERF" evidence="4">
    <location>
        <begin position="141"/>
        <end position="197"/>
    </location>
</feature>
<dbReference type="EMBL" id="BAABWU010000015">
    <property type="protein sequence ID" value="GAA6197869.1"/>
    <property type="molecule type" value="Genomic_DNA"/>
</dbReference>
<name>A0ABQ0AQ41_9RHOB</name>
<evidence type="ECO:0000313" key="6">
    <source>
        <dbReference type="Proteomes" id="UP001441944"/>
    </source>
</evidence>
<dbReference type="InterPro" id="IPR036955">
    <property type="entry name" value="AP2/ERF_dom_sf"/>
</dbReference>
<dbReference type="InterPro" id="IPR003615">
    <property type="entry name" value="HNH_nuc"/>
</dbReference>
<keyword evidence="1" id="KW-0805">Transcription regulation</keyword>
<dbReference type="SUPFAM" id="SSF54171">
    <property type="entry name" value="DNA-binding domain"/>
    <property type="match status" value="1"/>
</dbReference>
<evidence type="ECO:0000256" key="1">
    <source>
        <dbReference type="ARBA" id="ARBA00023015"/>
    </source>
</evidence>